<organism evidence="2 3">
    <name type="scientific">Phormidium tenue FACHB-1050</name>
    <dbReference type="NCBI Taxonomy" id="2692857"/>
    <lineage>
        <taxon>Bacteria</taxon>
        <taxon>Bacillati</taxon>
        <taxon>Cyanobacteriota</taxon>
        <taxon>Cyanophyceae</taxon>
        <taxon>Oscillatoriophycideae</taxon>
        <taxon>Oscillatoriales</taxon>
        <taxon>Oscillatoriaceae</taxon>
        <taxon>Phormidium</taxon>
    </lineage>
</organism>
<sequence>MSREVIQDFLHSVGIVGVALTNRRMRPYFFGLDAVLDRTKQALGQGVLQVVENVPEGFESFEFHFAGHVVFIYKLTHGLVLLVLTDSDLKLADYRHSITKIKYLIETDTYNTVAHFKLLLGSVTQHSLPSSDWKASGPNATTHATGQKSTTKQSSSNPVAHPNSEEIASTTSPSSANSRNQADKPPNAISSTKASTTASNINLRASSTASNAVRTQSNTNKSQTPPASAATSSISTPTNREVANNNPTKVTDSPTKPVSAKTDPQEYKLDELLSALNKLSHFTTQYLGKVVVTNYWKSSRPASSWLAEFEVDRSGQISYPKQVAIACTPEQIQQIQAWVSAYIKRCKQVIRNFDQMLEQDCLSDRERQILP</sequence>
<accession>A0ABR8C7P2</accession>
<dbReference type="RefSeq" id="WP_190576027.1">
    <property type="nucleotide sequence ID" value="NZ_CAWPQU010000012.1"/>
</dbReference>
<feature type="compositionally biased region" description="Polar residues" evidence="1">
    <location>
        <begin position="203"/>
        <end position="223"/>
    </location>
</feature>
<feature type="compositionally biased region" description="Low complexity" evidence="1">
    <location>
        <begin position="187"/>
        <end position="202"/>
    </location>
</feature>
<feature type="compositionally biased region" description="Low complexity" evidence="1">
    <location>
        <begin position="147"/>
        <end position="156"/>
    </location>
</feature>
<reference evidence="2 3" key="1">
    <citation type="journal article" date="2020" name="ISME J.">
        <title>Comparative genomics reveals insights into cyanobacterial evolution and habitat adaptation.</title>
        <authorList>
            <person name="Chen M.Y."/>
            <person name="Teng W.K."/>
            <person name="Zhao L."/>
            <person name="Hu C.X."/>
            <person name="Zhou Y.K."/>
            <person name="Han B.P."/>
            <person name="Song L.R."/>
            <person name="Shu W.S."/>
        </authorList>
    </citation>
    <scope>NUCLEOTIDE SEQUENCE [LARGE SCALE GENOMIC DNA]</scope>
    <source>
        <strain evidence="2 3">FACHB-1050</strain>
    </source>
</reference>
<feature type="compositionally biased region" description="Polar residues" evidence="1">
    <location>
        <begin position="166"/>
        <end position="180"/>
    </location>
</feature>
<feature type="region of interest" description="Disordered" evidence="1">
    <location>
        <begin position="129"/>
        <end position="262"/>
    </location>
</feature>
<comment type="caution">
    <text evidence="2">The sequence shown here is derived from an EMBL/GenBank/DDBJ whole genome shotgun (WGS) entry which is preliminary data.</text>
</comment>
<evidence type="ECO:0000313" key="3">
    <source>
        <dbReference type="Proteomes" id="UP000618445"/>
    </source>
</evidence>
<evidence type="ECO:0000313" key="2">
    <source>
        <dbReference type="EMBL" id="MBD2315721.1"/>
    </source>
</evidence>
<proteinExistence type="predicted"/>
<name>A0ABR8C7P2_9CYAN</name>
<keyword evidence="3" id="KW-1185">Reference proteome</keyword>
<feature type="compositionally biased region" description="Low complexity" evidence="1">
    <location>
        <begin position="224"/>
        <end position="238"/>
    </location>
</feature>
<protein>
    <submittedName>
        <fullName evidence="2">Uncharacterized protein</fullName>
    </submittedName>
</protein>
<feature type="compositionally biased region" description="Polar residues" evidence="1">
    <location>
        <begin position="239"/>
        <end position="256"/>
    </location>
</feature>
<dbReference type="Proteomes" id="UP000618445">
    <property type="component" value="Unassembled WGS sequence"/>
</dbReference>
<gene>
    <name evidence="2" type="ORF">H6G05_02515</name>
</gene>
<evidence type="ECO:0000256" key="1">
    <source>
        <dbReference type="SAM" id="MobiDB-lite"/>
    </source>
</evidence>
<dbReference type="EMBL" id="JACJQY010000002">
    <property type="protein sequence ID" value="MBD2315721.1"/>
    <property type="molecule type" value="Genomic_DNA"/>
</dbReference>